<organism evidence="3">
    <name type="scientific">Thermoleptolyngbya oregonensis NK1-22</name>
    <dbReference type="NCBI Taxonomy" id="2547457"/>
    <lineage>
        <taxon>Bacteria</taxon>
        <taxon>Bacillati</taxon>
        <taxon>Cyanobacteriota</taxon>
        <taxon>Cyanophyceae</taxon>
        <taxon>Oculatellales</taxon>
        <taxon>Oculatellaceae</taxon>
        <taxon>Thermoleptolyngbya</taxon>
    </lineage>
</organism>
<proteinExistence type="predicted"/>
<evidence type="ECO:0000256" key="1">
    <source>
        <dbReference type="SAM" id="Phobius"/>
    </source>
</evidence>
<dbReference type="AlphaFoldDB" id="A0AA96Y815"/>
<evidence type="ECO:0000313" key="3">
    <source>
        <dbReference type="EMBL" id="WOB44464.1"/>
    </source>
</evidence>
<feature type="domain" description="Spore protein YkvP/CgeB glycosyl transferase-like" evidence="2">
    <location>
        <begin position="131"/>
        <end position="263"/>
    </location>
</feature>
<protein>
    <submittedName>
        <fullName evidence="3">Glycosyltransferase family 1 protein</fullName>
    </submittedName>
</protein>
<keyword evidence="1" id="KW-0472">Membrane</keyword>
<dbReference type="EMBL" id="CP053540">
    <property type="protein sequence ID" value="WOB44464.1"/>
    <property type="molecule type" value="Genomic_DNA"/>
</dbReference>
<gene>
    <name evidence="3" type="ORF">HNI00_15875</name>
</gene>
<accession>A0AA96Y815</accession>
<keyword evidence="1" id="KW-1133">Transmembrane helix</keyword>
<feature type="transmembrane region" description="Helical" evidence="1">
    <location>
        <begin position="6"/>
        <end position="25"/>
    </location>
</feature>
<name>A0AA96Y815_9CYAN</name>
<dbReference type="KEGG" id="tog:HNI00_15875"/>
<reference evidence="3" key="1">
    <citation type="submission" date="2020-05" db="EMBL/GenBank/DDBJ databases">
        <authorList>
            <person name="Zhu T."/>
            <person name="Keshari N."/>
            <person name="Lu X."/>
        </authorList>
    </citation>
    <scope>NUCLEOTIDE SEQUENCE</scope>
    <source>
        <strain evidence="3">NK1-22</strain>
    </source>
</reference>
<keyword evidence="1" id="KW-0812">Transmembrane</keyword>
<evidence type="ECO:0000259" key="2">
    <source>
        <dbReference type="Pfam" id="PF13524"/>
    </source>
</evidence>
<dbReference type="InterPro" id="IPR055259">
    <property type="entry name" value="YkvP/CgeB_Glyco_trans-like"/>
</dbReference>
<dbReference type="RefSeq" id="WP_316787536.1">
    <property type="nucleotide sequence ID" value="NZ_CP053540.1"/>
</dbReference>
<sequence length="297" mass="34112">MEQLPSLGSGINVLLIVGLGSQFLLSMHTLGPLLKRFDVRIGYLLDGFSANHLNPATISCLDYLFTISQDMADSVREMHGINAMYLPLATNTLRVELNRQHRWIDILSYGRRNEAIHRQLHARFGGAESDRFYLYSTFSKPDLLDRGEHVMLHSRLLNHAKISLCFEASDVPRFYQDSPLLYRWLEGWLYGCTIVGKRPFGSGVAELMDWENSAIDFPRGSDAVEFLESLLADQDFLQQNSLRNHCECLLRHDWRYRLRDLLAIASLPVPARLDAEIQALQQKGDRLLEECRIPIYF</sequence>
<dbReference type="Pfam" id="PF13524">
    <property type="entry name" value="Glyco_trans_1_2"/>
    <property type="match status" value="1"/>
</dbReference>